<evidence type="ECO:0000313" key="1">
    <source>
        <dbReference type="EMBL" id="KAL3568930.1"/>
    </source>
</evidence>
<evidence type="ECO:0000313" key="2">
    <source>
        <dbReference type="Proteomes" id="UP000309997"/>
    </source>
</evidence>
<comment type="caution">
    <text evidence="1">The sequence shown here is derived from an EMBL/GenBank/DDBJ whole genome shotgun (WGS) entry which is preliminary data.</text>
</comment>
<protein>
    <submittedName>
        <fullName evidence="1">Uncharacterized protein</fullName>
    </submittedName>
</protein>
<accession>A0ACC4ARS7</accession>
<organism evidence="1 2">
    <name type="scientific">Populus alba</name>
    <name type="common">White poplar</name>
    <dbReference type="NCBI Taxonomy" id="43335"/>
    <lineage>
        <taxon>Eukaryota</taxon>
        <taxon>Viridiplantae</taxon>
        <taxon>Streptophyta</taxon>
        <taxon>Embryophyta</taxon>
        <taxon>Tracheophyta</taxon>
        <taxon>Spermatophyta</taxon>
        <taxon>Magnoliopsida</taxon>
        <taxon>eudicotyledons</taxon>
        <taxon>Gunneridae</taxon>
        <taxon>Pentapetalae</taxon>
        <taxon>rosids</taxon>
        <taxon>fabids</taxon>
        <taxon>Malpighiales</taxon>
        <taxon>Salicaceae</taxon>
        <taxon>Saliceae</taxon>
        <taxon>Populus</taxon>
    </lineage>
</organism>
<gene>
    <name evidence="1" type="ORF">D5086_028820</name>
</gene>
<dbReference type="Proteomes" id="UP000309997">
    <property type="component" value="Unassembled WGS sequence"/>
</dbReference>
<name>A0ACC4ARS7_POPAL</name>
<dbReference type="EMBL" id="RCHU02000016">
    <property type="protein sequence ID" value="KAL3568930.1"/>
    <property type="molecule type" value="Genomic_DNA"/>
</dbReference>
<reference evidence="1 2" key="1">
    <citation type="journal article" date="2024" name="Plant Biotechnol. J.">
        <title>Genome and CRISPR/Cas9 system of a widespread forest tree (Populus alba) in the world.</title>
        <authorList>
            <person name="Liu Y.J."/>
            <person name="Jiang P.F."/>
            <person name="Han X.M."/>
            <person name="Li X.Y."/>
            <person name="Wang H.M."/>
            <person name="Wang Y.J."/>
            <person name="Wang X.X."/>
            <person name="Zeng Q.Y."/>
        </authorList>
    </citation>
    <scope>NUCLEOTIDE SEQUENCE [LARGE SCALE GENOMIC DNA]</scope>
    <source>
        <strain evidence="2">cv. PAL-ZL1</strain>
    </source>
</reference>
<keyword evidence="2" id="KW-1185">Reference proteome</keyword>
<proteinExistence type="predicted"/>
<sequence>MYRLAVHHHHFGKLLYPTGTGGYNLNASEIAACKIMHVSELFKTVSSLKGIERRGNNRAKERKVSAEFEVTRLPWLEKGRVNAAATDFQEDV</sequence>